<accession>A0A2G8SIM8</accession>
<gene>
    <name evidence="3" type="ORF">GSI_04258</name>
</gene>
<dbReference type="Gene3D" id="2.60.40.420">
    <property type="entry name" value="Cupredoxins - blue copper proteins"/>
    <property type="match status" value="1"/>
</dbReference>
<evidence type="ECO:0000256" key="2">
    <source>
        <dbReference type="SAM" id="SignalP"/>
    </source>
</evidence>
<dbReference type="SUPFAM" id="SSF49503">
    <property type="entry name" value="Cupredoxins"/>
    <property type="match status" value="1"/>
</dbReference>
<feature type="chain" id="PRO_5013641197" evidence="2">
    <location>
        <begin position="20"/>
        <end position="211"/>
    </location>
</feature>
<protein>
    <submittedName>
        <fullName evidence="3">Uncharacterized protein</fullName>
    </submittedName>
</protein>
<dbReference type="InterPro" id="IPR008972">
    <property type="entry name" value="Cupredoxin"/>
</dbReference>
<dbReference type="PANTHER" id="PTHR34883:SF4">
    <property type="entry name" value="CUPREDOXIN"/>
    <property type="match status" value="1"/>
</dbReference>
<keyword evidence="2" id="KW-0732">Signal</keyword>
<feature type="region of interest" description="Disordered" evidence="1">
    <location>
        <begin position="149"/>
        <end position="187"/>
    </location>
</feature>
<comment type="caution">
    <text evidence="3">The sequence shown here is derived from an EMBL/GenBank/DDBJ whole genome shotgun (WGS) entry which is preliminary data.</text>
</comment>
<proteinExistence type="predicted"/>
<dbReference type="PANTHER" id="PTHR34883">
    <property type="entry name" value="SERINE-RICH PROTEIN, PUTATIVE-RELATED-RELATED"/>
    <property type="match status" value="1"/>
</dbReference>
<feature type="compositionally biased region" description="Low complexity" evidence="1">
    <location>
        <begin position="164"/>
        <end position="184"/>
    </location>
</feature>
<evidence type="ECO:0000313" key="4">
    <source>
        <dbReference type="Proteomes" id="UP000230002"/>
    </source>
</evidence>
<evidence type="ECO:0000313" key="3">
    <source>
        <dbReference type="EMBL" id="PIL33635.1"/>
    </source>
</evidence>
<feature type="compositionally biased region" description="Polar residues" evidence="1">
    <location>
        <begin position="150"/>
        <end position="162"/>
    </location>
</feature>
<evidence type="ECO:0000256" key="1">
    <source>
        <dbReference type="SAM" id="MobiDB-lite"/>
    </source>
</evidence>
<keyword evidence="4" id="KW-1185">Reference proteome</keyword>
<dbReference type="Proteomes" id="UP000230002">
    <property type="component" value="Unassembled WGS sequence"/>
</dbReference>
<sequence length="211" mass="21443">MRVVFSAAFVLSAFAASLAKQVIVTVGGSTQAPDGATTVFDPDAVTADIGDVVVFNFTQGNHTATQSTFAAPCIPLHDFDLTLNGFDSSFRSAGNFSAITNLSVNVTTSDTIWFFDWNTCAEGGVGGINVNGSNYLTLDGFRRNAMRLNGTATVNPGPSATRTPHAGPSGSEAGPSSSLSPSSGTNGAGAERAAGLGFMAVLPMVAAALLL</sequence>
<dbReference type="OrthoDB" id="2331100at2759"/>
<dbReference type="InterPro" id="IPR052953">
    <property type="entry name" value="Ser-rich/MCO-related"/>
</dbReference>
<reference evidence="3 4" key="1">
    <citation type="journal article" date="2015" name="Sci. Rep.">
        <title>Chromosome-level genome map provides insights into diverse defense mechanisms in the medicinal fungus Ganoderma sinense.</title>
        <authorList>
            <person name="Zhu Y."/>
            <person name="Xu J."/>
            <person name="Sun C."/>
            <person name="Zhou S."/>
            <person name="Xu H."/>
            <person name="Nelson D.R."/>
            <person name="Qian J."/>
            <person name="Song J."/>
            <person name="Luo H."/>
            <person name="Xiang L."/>
            <person name="Li Y."/>
            <person name="Xu Z."/>
            <person name="Ji A."/>
            <person name="Wang L."/>
            <person name="Lu S."/>
            <person name="Hayward A."/>
            <person name="Sun W."/>
            <person name="Li X."/>
            <person name="Schwartz D.C."/>
            <person name="Wang Y."/>
            <person name="Chen S."/>
        </authorList>
    </citation>
    <scope>NUCLEOTIDE SEQUENCE [LARGE SCALE GENOMIC DNA]</scope>
    <source>
        <strain evidence="3 4">ZZ0214-1</strain>
    </source>
</reference>
<dbReference type="AlphaFoldDB" id="A0A2G8SIM8"/>
<name>A0A2G8SIM8_9APHY</name>
<organism evidence="3 4">
    <name type="scientific">Ganoderma sinense ZZ0214-1</name>
    <dbReference type="NCBI Taxonomy" id="1077348"/>
    <lineage>
        <taxon>Eukaryota</taxon>
        <taxon>Fungi</taxon>
        <taxon>Dikarya</taxon>
        <taxon>Basidiomycota</taxon>
        <taxon>Agaricomycotina</taxon>
        <taxon>Agaricomycetes</taxon>
        <taxon>Polyporales</taxon>
        <taxon>Polyporaceae</taxon>
        <taxon>Ganoderma</taxon>
    </lineage>
</organism>
<dbReference type="EMBL" id="AYKW01000007">
    <property type="protein sequence ID" value="PIL33635.1"/>
    <property type="molecule type" value="Genomic_DNA"/>
</dbReference>
<feature type="signal peptide" evidence="2">
    <location>
        <begin position="1"/>
        <end position="19"/>
    </location>
</feature>